<accession>A0A1L9QJD8</accession>
<protein>
    <recommendedName>
        <fullName evidence="1">DUF5615 domain-containing protein</fullName>
    </recommendedName>
</protein>
<reference evidence="2" key="1">
    <citation type="submission" date="2016-10" db="EMBL/GenBank/DDBJ databases">
        <title>CRISPR-Cas defence system in Roseofilum reptotaenium: evidence of a bacteriophage-cyanobacterium arms race in the coral black band disease.</title>
        <authorList>
            <person name="Buerger P."/>
            <person name="Wood-Charlson E.M."/>
            <person name="Weynberg K.D."/>
            <person name="Willis B."/>
            <person name="Van Oppen M.J."/>
        </authorList>
    </citation>
    <scope>NUCLEOTIDE SEQUENCE [LARGE SCALE GENOMIC DNA]</scope>
    <source>
        <strain evidence="2">AO1-A</strain>
    </source>
</reference>
<proteinExistence type="predicted"/>
<organism evidence="2 3">
    <name type="scientific">Roseofilum reptotaenium AO1-A</name>
    <dbReference type="NCBI Taxonomy" id="1925591"/>
    <lineage>
        <taxon>Bacteria</taxon>
        <taxon>Bacillati</taxon>
        <taxon>Cyanobacteriota</taxon>
        <taxon>Cyanophyceae</taxon>
        <taxon>Desertifilales</taxon>
        <taxon>Desertifilaceae</taxon>
        <taxon>Roseofilum</taxon>
    </lineage>
</organism>
<dbReference type="STRING" id="1925591.BI308_25350"/>
<feature type="domain" description="DUF5615" evidence="1">
    <location>
        <begin position="3"/>
        <end position="108"/>
    </location>
</feature>
<evidence type="ECO:0000313" key="2">
    <source>
        <dbReference type="EMBL" id="OJJ13962.1"/>
    </source>
</evidence>
<sequence>MARLYADEQFPRQVSERLRMMEHNVLTVQDAGNANLGIPDDQVLDFAIRNNRAVLTLNRQDFIQLHRANPSHCGIIVCTNDMDRFRMAIRINDAIAPAEDLSSQLIRVVHPAS</sequence>
<gene>
    <name evidence="2" type="ORF">BI308_25350</name>
</gene>
<dbReference type="Proteomes" id="UP000183940">
    <property type="component" value="Unassembled WGS sequence"/>
</dbReference>
<dbReference type="InterPro" id="IPR041049">
    <property type="entry name" value="DUF5615"/>
</dbReference>
<dbReference type="EMBL" id="MLAW01000087">
    <property type="protein sequence ID" value="OJJ13962.1"/>
    <property type="molecule type" value="Genomic_DNA"/>
</dbReference>
<name>A0A1L9QJD8_9CYAN</name>
<evidence type="ECO:0000259" key="1">
    <source>
        <dbReference type="Pfam" id="PF18480"/>
    </source>
</evidence>
<dbReference type="AlphaFoldDB" id="A0A1L9QJD8"/>
<keyword evidence="3" id="KW-1185">Reference proteome</keyword>
<evidence type="ECO:0000313" key="3">
    <source>
        <dbReference type="Proteomes" id="UP000183940"/>
    </source>
</evidence>
<dbReference type="Pfam" id="PF18480">
    <property type="entry name" value="DUF5615"/>
    <property type="match status" value="1"/>
</dbReference>
<comment type="caution">
    <text evidence="2">The sequence shown here is derived from an EMBL/GenBank/DDBJ whole genome shotgun (WGS) entry which is preliminary data.</text>
</comment>